<keyword evidence="2" id="KW-1185">Reference proteome</keyword>
<accession>A0A4S8HYT2</accession>
<dbReference type="AlphaFoldDB" id="A0A4S8HYT2"/>
<evidence type="ECO:0008006" key="3">
    <source>
        <dbReference type="Google" id="ProtNLM"/>
    </source>
</evidence>
<organism evidence="1 2">
    <name type="scientific">Niastella caeni</name>
    <dbReference type="NCBI Taxonomy" id="2569763"/>
    <lineage>
        <taxon>Bacteria</taxon>
        <taxon>Pseudomonadati</taxon>
        <taxon>Bacteroidota</taxon>
        <taxon>Chitinophagia</taxon>
        <taxon>Chitinophagales</taxon>
        <taxon>Chitinophagaceae</taxon>
        <taxon>Niastella</taxon>
    </lineage>
</organism>
<evidence type="ECO:0000313" key="1">
    <source>
        <dbReference type="EMBL" id="THU39989.1"/>
    </source>
</evidence>
<comment type="caution">
    <text evidence="1">The sequence shown here is derived from an EMBL/GenBank/DDBJ whole genome shotgun (WGS) entry which is preliminary data.</text>
</comment>
<dbReference type="PROSITE" id="PS51257">
    <property type="entry name" value="PROKAR_LIPOPROTEIN"/>
    <property type="match status" value="1"/>
</dbReference>
<name>A0A4S8HYT2_9BACT</name>
<protein>
    <recommendedName>
        <fullName evidence="3">DUF4397 domain-containing protein</fullName>
    </recommendedName>
</protein>
<dbReference type="OrthoDB" id="676060at2"/>
<sequence>MIKTILSIPLVLLLFTACRKTSNPTVFDLGVDMQASFNKDHVQVLIDNQPLLNSEVTTINLLGIAKSISTAATEGNHSIKVIVNDSIVKTENFTQSGNLYIGVNYNKATNTVSIAYSARPYTYI</sequence>
<gene>
    <name evidence="1" type="ORF">FAM09_08850</name>
</gene>
<evidence type="ECO:0000313" key="2">
    <source>
        <dbReference type="Proteomes" id="UP000306918"/>
    </source>
</evidence>
<proteinExistence type="predicted"/>
<dbReference type="EMBL" id="STFF01000002">
    <property type="protein sequence ID" value="THU39989.1"/>
    <property type="molecule type" value="Genomic_DNA"/>
</dbReference>
<dbReference type="Proteomes" id="UP000306918">
    <property type="component" value="Unassembled WGS sequence"/>
</dbReference>
<reference evidence="1 2" key="1">
    <citation type="submission" date="2019-04" db="EMBL/GenBank/DDBJ databases">
        <title>Niastella caeni sp. nov., isolated from activated sludge.</title>
        <authorList>
            <person name="Sheng M."/>
        </authorList>
    </citation>
    <scope>NUCLEOTIDE SEQUENCE [LARGE SCALE GENOMIC DNA]</scope>
    <source>
        <strain evidence="1 2">HX-2-15</strain>
    </source>
</reference>
<dbReference type="RefSeq" id="WP_136576745.1">
    <property type="nucleotide sequence ID" value="NZ_STFF01000002.1"/>
</dbReference>